<sequence>MHFACAAFGCNNRRSIQSRSRGITFHKFPKLLGFNRKYSSFLPGTARIKLQESRGQKFMTVIRIIQRTSTSVTRSIFQVPDMAPGVDDIIRLCCEISAHKKIKVAFKHPIKGVMVAGSSMILGGLVGGPVGMAVGGAVGGLLGRWTSRGQFQPLPQILMELSPSQKQKLCDEIRRVLGSSYCWNWISTDYLIFRVMRDAELKQKVASALINHVTKELRVKVRYKD</sequence>
<dbReference type="PANTHER" id="PTHR31493">
    <property type="entry name" value="NAZO FAMILY MEMBER"/>
    <property type="match status" value="1"/>
</dbReference>
<reference evidence="2 3" key="1">
    <citation type="submission" date="2018-11" db="EMBL/GenBank/DDBJ databases">
        <authorList>
            <person name="Lopez-Roques C."/>
            <person name="Donnadieu C."/>
            <person name="Bouchez O."/>
            <person name="Klopp C."/>
            <person name="Cabau C."/>
            <person name="Zahm M."/>
        </authorList>
    </citation>
    <scope>NUCLEOTIDE SEQUENCE [LARGE SCALE GENOMIC DNA]</scope>
    <source>
        <strain evidence="2">RS831</strain>
        <tissue evidence="2">Whole body</tissue>
    </source>
</reference>
<name>A0A437DIP4_ORYJA</name>
<dbReference type="OrthoDB" id="5976774at2759"/>
<protein>
    <submittedName>
        <fullName evidence="2">Uncharacterized protein</fullName>
    </submittedName>
</protein>
<evidence type="ECO:0000256" key="1">
    <source>
        <dbReference type="ARBA" id="ARBA00029457"/>
    </source>
</evidence>
<gene>
    <name evidence="2" type="ORF">OJAV_G00026850</name>
</gene>
<reference evidence="2 3" key="2">
    <citation type="submission" date="2019-01" db="EMBL/GenBank/DDBJ databases">
        <title>A chromosome length genome reference of the Java medaka (oryzias javanicus).</title>
        <authorList>
            <person name="Herpin A."/>
            <person name="Takehana Y."/>
            <person name="Naruse K."/>
            <person name="Ansai S."/>
            <person name="Kawaguchi M."/>
        </authorList>
    </citation>
    <scope>NUCLEOTIDE SEQUENCE [LARGE SCALE GENOMIC DNA]</scope>
    <source>
        <strain evidence="2">RS831</strain>
        <tissue evidence="2">Whole body</tissue>
    </source>
</reference>
<comment type="similarity">
    <text evidence="1">Belongs to the C19orf12 family.</text>
</comment>
<dbReference type="PANTHER" id="PTHR31493:SF1">
    <property type="entry name" value="PROTEIN C19ORF12"/>
    <property type="match status" value="1"/>
</dbReference>
<dbReference type="EMBL" id="CM012439">
    <property type="protein sequence ID" value="RVE74913.1"/>
    <property type="molecule type" value="Genomic_DNA"/>
</dbReference>
<evidence type="ECO:0000313" key="3">
    <source>
        <dbReference type="Proteomes" id="UP000283210"/>
    </source>
</evidence>
<keyword evidence="3" id="KW-1185">Reference proteome</keyword>
<dbReference type="Pfam" id="PF20721">
    <property type="entry name" value="C19orf12"/>
    <property type="match status" value="1"/>
</dbReference>
<dbReference type="Proteomes" id="UP000283210">
    <property type="component" value="Chromosome 3"/>
</dbReference>
<proteinExistence type="inferred from homology"/>
<evidence type="ECO:0000313" key="2">
    <source>
        <dbReference type="EMBL" id="RVE74913.1"/>
    </source>
</evidence>
<dbReference type="AlphaFoldDB" id="A0A437DIP4"/>
<dbReference type="InterPro" id="IPR033369">
    <property type="entry name" value="C19orf12"/>
</dbReference>
<accession>A0A437DIP4</accession>
<organism evidence="2 3">
    <name type="scientific">Oryzias javanicus</name>
    <name type="common">Javanese ricefish</name>
    <name type="synonym">Aplocheilus javanicus</name>
    <dbReference type="NCBI Taxonomy" id="123683"/>
    <lineage>
        <taxon>Eukaryota</taxon>
        <taxon>Metazoa</taxon>
        <taxon>Chordata</taxon>
        <taxon>Craniata</taxon>
        <taxon>Vertebrata</taxon>
        <taxon>Euteleostomi</taxon>
        <taxon>Actinopterygii</taxon>
        <taxon>Neopterygii</taxon>
        <taxon>Teleostei</taxon>
        <taxon>Neoteleostei</taxon>
        <taxon>Acanthomorphata</taxon>
        <taxon>Ovalentaria</taxon>
        <taxon>Atherinomorphae</taxon>
        <taxon>Beloniformes</taxon>
        <taxon>Adrianichthyidae</taxon>
        <taxon>Oryziinae</taxon>
        <taxon>Oryzias</taxon>
    </lineage>
</organism>